<dbReference type="EMBL" id="CP076643">
    <property type="protein sequence ID" value="QXO19228.1"/>
    <property type="molecule type" value="Genomic_DNA"/>
</dbReference>
<feature type="transmembrane region" description="Helical" evidence="1">
    <location>
        <begin position="15"/>
        <end position="32"/>
    </location>
</feature>
<keyword evidence="3" id="KW-1185">Reference proteome</keyword>
<dbReference type="RefSeq" id="WP_218563374.1">
    <property type="nucleotide sequence ID" value="NZ_CP076643.1"/>
</dbReference>
<name>A0A975UC85_9VIBR</name>
<dbReference type="Pfam" id="PF15956">
    <property type="entry name" value="DUF4760"/>
    <property type="match status" value="1"/>
</dbReference>
<organism evidence="2 3">
    <name type="scientific">Vibrio ostreae</name>
    <dbReference type="NCBI Taxonomy" id="2841925"/>
    <lineage>
        <taxon>Bacteria</taxon>
        <taxon>Pseudomonadati</taxon>
        <taxon>Pseudomonadota</taxon>
        <taxon>Gammaproteobacteria</taxon>
        <taxon>Vibrionales</taxon>
        <taxon>Vibrionaceae</taxon>
        <taxon>Vibrio</taxon>
    </lineage>
</organism>
<dbReference type="InterPro" id="IPR031876">
    <property type="entry name" value="DUF4760"/>
</dbReference>
<reference evidence="2" key="1">
    <citation type="submission" date="2021-06" db="EMBL/GenBank/DDBJ databases">
        <title>Vibrio nov. sp., novel gut bacterium isolated from Yellow Sea oyster.</title>
        <authorList>
            <person name="Muhammad N."/>
            <person name="Nguyen T.H."/>
            <person name="Lee Y.-J."/>
            <person name="Ko J."/>
            <person name="Kim S.-G."/>
        </authorList>
    </citation>
    <scope>NUCLEOTIDE SEQUENCE</scope>
    <source>
        <strain evidence="2">OG9-811</strain>
    </source>
</reference>
<protein>
    <submittedName>
        <fullName evidence="2">DUF4760 domain-containing protein</fullName>
    </submittedName>
</protein>
<proteinExistence type="predicted"/>
<dbReference type="AlphaFoldDB" id="A0A975UC85"/>
<evidence type="ECO:0000313" key="3">
    <source>
        <dbReference type="Proteomes" id="UP000694232"/>
    </source>
</evidence>
<evidence type="ECO:0000256" key="1">
    <source>
        <dbReference type="SAM" id="Phobius"/>
    </source>
</evidence>
<dbReference type="KEGG" id="vos:KNV97_13665"/>
<sequence length="244" mass="28454">MESLISQLIRLWDNYPVFYVAFSALVVAVLNLQASSRTSKVKNSLDFETSYKHKDHIKKVSDDVLKILKSTASNTELTEKLFKIAILEGREDETGNADYLNINDFLNEWERCANGIYYGVYDEKFLYGTYASTVTVAVTKLLPFILIRQSGVRERVYIKICWLALRWHIQREKEKGTICHPKLLRAYDALSIHHHRIYSKSYMHLYYAIAHTITRQPTPKYLLLEARTSLIEYVLEHNKPKSKT</sequence>
<gene>
    <name evidence="2" type="ORF">KNV97_13665</name>
</gene>
<keyword evidence="1" id="KW-1133">Transmembrane helix</keyword>
<keyword evidence="1" id="KW-0812">Transmembrane</keyword>
<dbReference type="Proteomes" id="UP000694232">
    <property type="component" value="Chromosome 1"/>
</dbReference>
<keyword evidence="1" id="KW-0472">Membrane</keyword>
<evidence type="ECO:0000313" key="2">
    <source>
        <dbReference type="EMBL" id="QXO19228.1"/>
    </source>
</evidence>
<accession>A0A975UC85</accession>